<sequence length="124" mass="13776">MLTATDLSKKSMAVPDEVREFDRGRLELVTVADMEFARAVFQPGWRWSESVRPLAGTESCRFPHRLFVEAGALHIRMDDGAELDITAGDVVVIGPGHDAWVTSTEPCVVYEFRGEDSDYAKTAD</sequence>
<accession>A0A543NNP3</accession>
<dbReference type="RefSeq" id="WP_141924814.1">
    <property type="nucleotide sequence ID" value="NZ_VFQC01000001.1"/>
</dbReference>
<organism evidence="1 2">
    <name type="scientific">Haloactinospora alba</name>
    <dbReference type="NCBI Taxonomy" id="405555"/>
    <lineage>
        <taxon>Bacteria</taxon>
        <taxon>Bacillati</taxon>
        <taxon>Actinomycetota</taxon>
        <taxon>Actinomycetes</taxon>
        <taxon>Streptosporangiales</taxon>
        <taxon>Nocardiopsidaceae</taxon>
        <taxon>Haloactinospora</taxon>
    </lineage>
</organism>
<keyword evidence="2" id="KW-1185">Reference proteome</keyword>
<gene>
    <name evidence="1" type="ORF">FHX37_3473</name>
</gene>
<proteinExistence type="predicted"/>
<reference evidence="1 2" key="1">
    <citation type="submission" date="2019-06" db="EMBL/GenBank/DDBJ databases">
        <title>Sequencing the genomes of 1000 actinobacteria strains.</title>
        <authorList>
            <person name="Klenk H.-P."/>
        </authorList>
    </citation>
    <scope>NUCLEOTIDE SEQUENCE [LARGE SCALE GENOMIC DNA]</scope>
    <source>
        <strain evidence="1 2">DSM 45015</strain>
    </source>
</reference>
<comment type="caution">
    <text evidence="1">The sequence shown here is derived from an EMBL/GenBank/DDBJ whole genome shotgun (WGS) entry which is preliminary data.</text>
</comment>
<dbReference type="CDD" id="cd06990">
    <property type="entry name" value="cupin_DUF861"/>
    <property type="match status" value="1"/>
</dbReference>
<dbReference type="EMBL" id="VFQC01000001">
    <property type="protein sequence ID" value="TQN33454.1"/>
    <property type="molecule type" value="Genomic_DNA"/>
</dbReference>
<evidence type="ECO:0000313" key="2">
    <source>
        <dbReference type="Proteomes" id="UP000317422"/>
    </source>
</evidence>
<dbReference type="AlphaFoldDB" id="A0A543NNP3"/>
<evidence type="ECO:0008006" key="3">
    <source>
        <dbReference type="Google" id="ProtNLM"/>
    </source>
</evidence>
<dbReference type="Proteomes" id="UP000317422">
    <property type="component" value="Unassembled WGS sequence"/>
</dbReference>
<dbReference type="InterPro" id="IPR011051">
    <property type="entry name" value="RmlC_Cupin_sf"/>
</dbReference>
<dbReference type="OrthoDB" id="161242at2"/>
<dbReference type="InterPro" id="IPR014710">
    <property type="entry name" value="RmlC-like_jellyroll"/>
</dbReference>
<name>A0A543NNP3_9ACTN</name>
<dbReference type="SUPFAM" id="SSF51182">
    <property type="entry name" value="RmlC-like cupins"/>
    <property type="match status" value="1"/>
</dbReference>
<protein>
    <recommendedName>
        <fullName evidence="3">Cupin</fullName>
    </recommendedName>
</protein>
<evidence type="ECO:0000313" key="1">
    <source>
        <dbReference type="EMBL" id="TQN33454.1"/>
    </source>
</evidence>
<dbReference type="Gene3D" id="2.60.120.10">
    <property type="entry name" value="Jelly Rolls"/>
    <property type="match status" value="1"/>
</dbReference>